<keyword evidence="2" id="KW-1185">Reference proteome</keyword>
<organism evidence="1 2">
    <name type="scientific">Araneus ventricosus</name>
    <name type="common">Orbweaver spider</name>
    <name type="synonym">Epeira ventricosa</name>
    <dbReference type="NCBI Taxonomy" id="182803"/>
    <lineage>
        <taxon>Eukaryota</taxon>
        <taxon>Metazoa</taxon>
        <taxon>Ecdysozoa</taxon>
        <taxon>Arthropoda</taxon>
        <taxon>Chelicerata</taxon>
        <taxon>Arachnida</taxon>
        <taxon>Araneae</taxon>
        <taxon>Araneomorphae</taxon>
        <taxon>Entelegynae</taxon>
        <taxon>Araneoidea</taxon>
        <taxon>Araneidae</taxon>
        <taxon>Araneus</taxon>
    </lineage>
</organism>
<reference evidence="1 2" key="1">
    <citation type="journal article" date="2019" name="Sci. Rep.">
        <title>Orb-weaving spider Araneus ventricosus genome elucidates the spidroin gene catalogue.</title>
        <authorList>
            <person name="Kono N."/>
            <person name="Nakamura H."/>
            <person name="Ohtoshi R."/>
            <person name="Moran D.A.P."/>
            <person name="Shinohara A."/>
            <person name="Yoshida Y."/>
            <person name="Fujiwara M."/>
            <person name="Mori M."/>
            <person name="Tomita M."/>
            <person name="Arakawa K."/>
        </authorList>
    </citation>
    <scope>NUCLEOTIDE SEQUENCE [LARGE SCALE GENOMIC DNA]</scope>
</reference>
<name>A0A4Y2CHY0_ARAVE</name>
<evidence type="ECO:0000313" key="1">
    <source>
        <dbReference type="EMBL" id="GBM03950.1"/>
    </source>
</evidence>
<comment type="caution">
    <text evidence="1">The sequence shown here is derived from an EMBL/GenBank/DDBJ whole genome shotgun (WGS) entry which is preliminary data.</text>
</comment>
<accession>A0A4Y2CHY0</accession>
<protein>
    <submittedName>
        <fullName evidence="1">Uncharacterized protein</fullName>
    </submittedName>
</protein>
<dbReference type="EMBL" id="BGPR01000197">
    <property type="protein sequence ID" value="GBM03950.1"/>
    <property type="molecule type" value="Genomic_DNA"/>
</dbReference>
<dbReference type="AlphaFoldDB" id="A0A4Y2CHY0"/>
<evidence type="ECO:0000313" key="2">
    <source>
        <dbReference type="Proteomes" id="UP000499080"/>
    </source>
</evidence>
<gene>
    <name evidence="1" type="ORF">AVEN_99157_1</name>
</gene>
<proteinExistence type="predicted"/>
<dbReference type="Proteomes" id="UP000499080">
    <property type="component" value="Unassembled WGS sequence"/>
</dbReference>
<sequence>MSLLLVKANSHVQCSGVCCLKYSLSRAMATYRSVVAGCFLGWIDCCDEILVNSRTSKTKFPDAELVQKGITLLHYATCILVFKAVWLLSSLDGRSPSTQARRTSPNSFTTSMNGYLTYGTFADPSRSLKTIKCRGGTPRHSVFRPSIHTSRAT</sequence>